<dbReference type="SUPFAM" id="SSF52047">
    <property type="entry name" value="RNI-like"/>
    <property type="match status" value="1"/>
</dbReference>
<sequence>MSFKNPPHMIVDISMEFLGHLRHFPGTLKQCSLVCKSWLYPSQKQLFAKLRSQNRGPKRDFQHLLQFLKEHSYISSFVTNLVLRNNKGEDRPRRLDLRHLHEVVSLLPALVSIKIIDLNLDVEDVHKEHRLTDTIHCAPLPHIRALLLVGVGATPVDITYLLWLVSSIGTLRITDSEVREEQSSCHSPPVVDLASLRHVKLSHSHLSSGFIQQLSKTAPNLCSLCLTGRDPEAPDVSRTLMFPSSLTLRRLCLDLKNVASDNDQHPMNVPNHLDLKSFYNLEELKLTVEMARTDDEGHDPGLQIQWTLLLGLVESSEASRIIISLSPPRFGMESFSDPSVKLLECPLLDDWWTSLKGQAWPILDGCLASKASIPELGFMGETFCDFDPFYSKEYLGNKLEENIRSSLPRMSSLGMVVFWNEDKDSETWWSS</sequence>
<accession>A0AAD5V9E8</accession>
<reference evidence="1" key="1">
    <citation type="submission" date="2022-07" db="EMBL/GenBank/DDBJ databases">
        <title>Genome Sequence of Physisporinus lineatus.</title>
        <authorList>
            <person name="Buettner E."/>
        </authorList>
    </citation>
    <scope>NUCLEOTIDE SEQUENCE</scope>
    <source>
        <strain evidence="1">VT162</strain>
    </source>
</reference>
<comment type="caution">
    <text evidence="1">The sequence shown here is derived from an EMBL/GenBank/DDBJ whole genome shotgun (WGS) entry which is preliminary data.</text>
</comment>
<dbReference type="Proteomes" id="UP001212997">
    <property type="component" value="Unassembled WGS sequence"/>
</dbReference>
<gene>
    <name evidence="1" type="ORF">NLI96_g1857</name>
</gene>
<evidence type="ECO:0000313" key="2">
    <source>
        <dbReference type="Proteomes" id="UP001212997"/>
    </source>
</evidence>
<dbReference type="AlphaFoldDB" id="A0AAD5V9E8"/>
<keyword evidence="2" id="KW-1185">Reference proteome</keyword>
<proteinExistence type="predicted"/>
<evidence type="ECO:0000313" key="1">
    <source>
        <dbReference type="EMBL" id="KAJ3489832.1"/>
    </source>
</evidence>
<organism evidence="1 2">
    <name type="scientific">Meripilus lineatus</name>
    <dbReference type="NCBI Taxonomy" id="2056292"/>
    <lineage>
        <taxon>Eukaryota</taxon>
        <taxon>Fungi</taxon>
        <taxon>Dikarya</taxon>
        <taxon>Basidiomycota</taxon>
        <taxon>Agaricomycotina</taxon>
        <taxon>Agaricomycetes</taxon>
        <taxon>Polyporales</taxon>
        <taxon>Meripilaceae</taxon>
        <taxon>Meripilus</taxon>
    </lineage>
</organism>
<dbReference type="EMBL" id="JANAWD010000038">
    <property type="protein sequence ID" value="KAJ3489832.1"/>
    <property type="molecule type" value="Genomic_DNA"/>
</dbReference>
<protein>
    <submittedName>
        <fullName evidence="1">Uncharacterized protein</fullName>
    </submittedName>
</protein>
<name>A0AAD5V9E8_9APHY</name>